<feature type="region of interest" description="Disordered" evidence="1">
    <location>
        <begin position="212"/>
        <end position="256"/>
    </location>
</feature>
<evidence type="ECO:0000313" key="3">
    <source>
        <dbReference type="Proteomes" id="UP000008493"/>
    </source>
</evidence>
<gene>
    <name evidence="2" type="ORF">AGABI1DRAFT_95865</name>
</gene>
<dbReference type="Proteomes" id="UP000008493">
    <property type="component" value="Unassembled WGS sequence"/>
</dbReference>
<reference evidence="3" key="1">
    <citation type="journal article" date="2012" name="Proc. Natl. Acad. Sci. U.S.A.">
        <title>Genome sequence of the button mushroom Agaricus bisporus reveals mechanisms governing adaptation to a humic-rich ecological niche.</title>
        <authorList>
            <person name="Morin E."/>
            <person name="Kohler A."/>
            <person name="Baker A.R."/>
            <person name="Foulongne-Oriol M."/>
            <person name="Lombard V."/>
            <person name="Nagy L.G."/>
            <person name="Ohm R.A."/>
            <person name="Patyshakuliyeva A."/>
            <person name="Brun A."/>
            <person name="Aerts A.L."/>
            <person name="Bailey A.M."/>
            <person name="Billette C."/>
            <person name="Coutinho P.M."/>
            <person name="Deakin G."/>
            <person name="Doddapaneni H."/>
            <person name="Floudas D."/>
            <person name="Grimwood J."/>
            <person name="Hilden K."/>
            <person name="Kuees U."/>
            <person name="LaButti K.M."/>
            <person name="Lapidus A."/>
            <person name="Lindquist E.A."/>
            <person name="Lucas S.M."/>
            <person name="Murat C."/>
            <person name="Riley R.W."/>
            <person name="Salamov A.A."/>
            <person name="Schmutz J."/>
            <person name="Subramanian V."/>
            <person name="Woesten H.A.B."/>
            <person name="Xu J."/>
            <person name="Eastwood D.C."/>
            <person name="Foster G.D."/>
            <person name="Sonnenberg A.S."/>
            <person name="Cullen D."/>
            <person name="de Vries R.P."/>
            <person name="Lundell T."/>
            <person name="Hibbett D.S."/>
            <person name="Henrissat B."/>
            <person name="Burton K.S."/>
            <person name="Kerrigan R.W."/>
            <person name="Challen M.P."/>
            <person name="Grigoriev I.V."/>
            <person name="Martin F."/>
        </authorList>
    </citation>
    <scope>NUCLEOTIDE SEQUENCE [LARGE SCALE GENOMIC DNA]</scope>
    <source>
        <strain evidence="3">JB137-S8 / ATCC MYA-4627 / FGSC 10392</strain>
    </source>
</reference>
<organism evidence="2 3">
    <name type="scientific">Agaricus bisporus var. burnettii (strain JB137-S8 / ATCC MYA-4627 / FGSC 10392)</name>
    <name type="common">White button mushroom</name>
    <dbReference type="NCBI Taxonomy" id="597362"/>
    <lineage>
        <taxon>Eukaryota</taxon>
        <taxon>Fungi</taxon>
        <taxon>Dikarya</taxon>
        <taxon>Basidiomycota</taxon>
        <taxon>Agaricomycotina</taxon>
        <taxon>Agaricomycetes</taxon>
        <taxon>Agaricomycetidae</taxon>
        <taxon>Agaricales</taxon>
        <taxon>Agaricineae</taxon>
        <taxon>Agaricaceae</taxon>
        <taxon>Agaricus</taxon>
    </lineage>
</organism>
<dbReference type="GeneID" id="18832745"/>
<proteinExistence type="predicted"/>
<keyword evidence="3" id="KW-1185">Reference proteome</keyword>
<dbReference type="HOGENOM" id="CLU_932395_0_0_1"/>
<dbReference type="AlphaFoldDB" id="K5WTR1"/>
<evidence type="ECO:0000256" key="1">
    <source>
        <dbReference type="SAM" id="MobiDB-lite"/>
    </source>
</evidence>
<accession>K5WTR1</accession>
<protein>
    <submittedName>
        <fullName evidence="2">Uncharacterized protein</fullName>
    </submittedName>
</protein>
<dbReference type="RefSeq" id="XP_007335249.1">
    <property type="nucleotide sequence ID" value="XM_007335187.1"/>
</dbReference>
<feature type="compositionally biased region" description="Polar residues" evidence="1">
    <location>
        <begin position="212"/>
        <end position="237"/>
    </location>
</feature>
<dbReference type="InParanoid" id="K5WTR1"/>
<feature type="non-terminal residue" evidence="2">
    <location>
        <position position="1"/>
    </location>
</feature>
<dbReference type="EMBL" id="JH971652">
    <property type="protein sequence ID" value="EKM74113.1"/>
    <property type="molecule type" value="Genomic_DNA"/>
</dbReference>
<sequence>ITETQDYTDHGWYPSNSISTAMGLQRQTPKSITHLDYLKEPHPTGNQILSPLTQIIQTRQTSRILLNKPLHQPNKDMKQNKSYDAIDKTENTLNITLVDSQYYPHRQDYQTAPHSEHTLQKDSIKMSELKQSDSPQQHYKSGKTPQEMPSELLWNNEKHQAISDNCQDHINHIRKINTDLKRVFRDTPISTTNQSNTNPQEASGTWMLTRSTSNSINSDWTTNPKIQNQNQRNQNPKTAMMKKSISSDNEEPKPKRLSKRYRDLLMQSSQMNNEQHSKEENVSSERTLVQRLPCKEAIY</sequence>
<feature type="region of interest" description="Disordered" evidence="1">
    <location>
        <begin position="127"/>
        <end position="147"/>
    </location>
</feature>
<dbReference type="KEGG" id="abp:AGABI1DRAFT95865"/>
<name>K5WTR1_AGABU</name>
<evidence type="ECO:0000313" key="2">
    <source>
        <dbReference type="EMBL" id="EKM74113.1"/>
    </source>
</evidence>